<accession>A0AB34J2T8</accession>
<evidence type="ECO:0000313" key="3">
    <source>
        <dbReference type="Proteomes" id="UP001515480"/>
    </source>
</evidence>
<name>A0AB34J2T8_PRYPA</name>
<feature type="compositionally biased region" description="Low complexity" evidence="1">
    <location>
        <begin position="103"/>
        <end position="113"/>
    </location>
</feature>
<evidence type="ECO:0000256" key="1">
    <source>
        <dbReference type="SAM" id="MobiDB-lite"/>
    </source>
</evidence>
<feature type="region of interest" description="Disordered" evidence="1">
    <location>
        <begin position="81"/>
        <end position="161"/>
    </location>
</feature>
<protein>
    <submittedName>
        <fullName evidence="2">Uncharacterized protein</fullName>
    </submittedName>
</protein>
<reference evidence="2 3" key="1">
    <citation type="journal article" date="2024" name="Science">
        <title>Giant polyketide synthase enzymes in the biosynthesis of giant marine polyether toxins.</title>
        <authorList>
            <person name="Fallon T.R."/>
            <person name="Shende V.V."/>
            <person name="Wierzbicki I.H."/>
            <person name="Pendleton A.L."/>
            <person name="Watervoot N.F."/>
            <person name="Auber R.P."/>
            <person name="Gonzalez D.J."/>
            <person name="Wisecaver J.H."/>
            <person name="Moore B.S."/>
        </authorList>
    </citation>
    <scope>NUCLEOTIDE SEQUENCE [LARGE SCALE GENOMIC DNA]</scope>
    <source>
        <strain evidence="2 3">12B1</strain>
    </source>
</reference>
<feature type="compositionally biased region" description="Low complexity" evidence="1">
    <location>
        <begin position="122"/>
        <end position="139"/>
    </location>
</feature>
<dbReference type="Proteomes" id="UP001515480">
    <property type="component" value="Unassembled WGS sequence"/>
</dbReference>
<gene>
    <name evidence="2" type="ORF">AB1Y20_005986</name>
</gene>
<sequence length="224" mass="24526">MLEVPVLRPCARIHWEETSAVAKQLSPRYAEQLQLGLPGRREPQREMTRAEQVTRLYQLALMHRAEAMARWSADHAAPFSPRPRQVAVFSSPRAQSRSGKPTRAASARPASARGEGAWRLCGSSGAAATPPGSSGAGLRAARERAVSSAEHGARPPSSPAAFCQIPTRRQLPLSTAEVEWIYPTRTPTQQPQIRKAQIHLRVAELMHISTNEVALWDPVHVDGS</sequence>
<organism evidence="2 3">
    <name type="scientific">Prymnesium parvum</name>
    <name type="common">Toxic golden alga</name>
    <dbReference type="NCBI Taxonomy" id="97485"/>
    <lineage>
        <taxon>Eukaryota</taxon>
        <taxon>Haptista</taxon>
        <taxon>Haptophyta</taxon>
        <taxon>Prymnesiophyceae</taxon>
        <taxon>Prymnesiales</taxon>
        <taxon>Prymnesiaceae</taxon>
        <taxon>Prymnesium</taxon>
    </lineage>
</organism>
<keyword evidence="3" id="KW-1185">Reference proteome</keyword>
<proteinExistence type="predicted"/>
<dbReference type="EMBL" id="JBGBPQ010000014">
    <property type="protein sequence ID" value="KAL1511170.1"/>
    <property type="molecule type" value="Genomic_DNA"/>
</dbReference>
<dbReference type="AlphaFoldDB" id="A0AB34J2T8"/>
<evidence type="ECO:0000313" key="2">
    <source>
        <dbReference type="EMBL" id="KAL1511170.1"/>
    </source>
</evidence>
<comment type="caution">
    <text evidence="2">The sequence shown here is derived from an EMBL/GenBank/DDBJ whole genome shotgun (WGS) entry which is preliminary data.</text>
</comment>